<dbReference type="SUPFAM" id="SSF51430">
    <property type="entry name" value="NAD(P)-linked oxidoreductase"/>
    <property type="match status" value="1"/>
</dbReference>
<proteinExistence type="predicted"/>
<dbReference type="GO" id="GO:0016491">
    <property type="term" value="F:oxidoreductase activity"/>
    <property type="evidence" value="ECO:0007669"/>
    <property type="project" value="UniProtKB-KW"/>
</dbReference>
<comment type="caution">
    <text evidence="3">The sequence shown here is derived from an EMBL/GenBank/DDBJ whole genome shotgun (WGS) entry which is preliminary data.</text>
</comment>
<name>A0A0R1SC33_9LACO</name>
<dbReference type="AlphaFoldDB" id="A0A0R1SC33"/>
<dbReference type="Proteomes" id="UP000051647">
    <property type="component" value="Unassembled WGS sequence"/>
</dbReference>
<dbReference type="InterPro" id="IPR050523">
    <property type="entry name" value="AKR_Detox_Biosynth"/>
</dbReference>
<dbReference type="STRING" id="1423815.FC27_GL000441"/>
<dbReference type="Pfam" id="PF00248">
    <property type="entry name" value="Aldo_ket_red"/>
    <property type="match status" value="1"/>
</dbReference>
<dbReference type="InterPro" id="IPR023210">
    <property type="entry name" value="NADP_OxRdtase_dom"/>
</dbReference>
<accession>A0A0R1SC33</accession>
<evidence type="ECO:0000256" key="1">
    <source>
        <dbReference type="ARBA" id="ARBA00023002"/>
    </source>
</evidence>
<evidence type="ECO:0000259" key="2">
    <source>
        <dbReference type="Pfam" id="PF00248"/>
    </source>
</evidence>
<dbReference type="Gene3D" id="3.20.20.100">
    <property type="entry name" value="NADP-dependent oxidoreductase domain"/>
    <property type="match status" value="1"/>
</dbReference>
<dbReference type="InterPro" id="IPR036812">
    <property type="entry name" value="NAD(P)_OxRdtase_dom_sf"/>
</dbReference>
<gene>
    <name evidence="3" type="ORF">FC27_GL000441</name>
</gene>
<reference evidence="3 4" key="1">
    <citation type="journal article" date="2015" name="Genome Announc.">
        <title>Expanding the biotechnology potential of lactobacilli through comparative genomics of 213 strains and associated genera.</title>
        <authorList>
            <person name="Sun Z."/>
            <person name="Harris H.M."/>
            <person name="McCann A."/>
            <person name="Guo C."/>
            <person name="Argimon S."/>
            <person name="Zhang W."/>
            <person name="Yang X."/>
            <person name="Jeffery I.B."/>
            <person name="Cooney J.C."/>
            <person name="Kagawa T.F."/>
            <person name="Liu W."/>
            <person name="Song Y."/>
            <person name="Salvetti E."/>
            <person name="Wrobel A."/>
            <person name="Rasinkangas P."/>
            <person name="Parkhill J."/>
            <person name="Rea M.C."/>
            <person name="O'Sullivan O."/>
            <person name="Ritari J."/>
            <person name="Douillard F.P."/>
            <person name="Paul Ross R."/>
            <person name="Yang R."/>
            <person name="Briner A.E."/>
            <person name="Felis G.E."/>
            <person name="de Vos W.M."/>
            <person name="Barrangou R."/>
            <person name="Klaenhammer T.R."/>
            <person name="Caufield P.W."/>
            <person name="Cui Y."/>
            <person name="Zhang H."/>
            <person name="O'Toole P.W."/>
        </authorList>
    </citation>
    <scope>NUCLEOTIDE SEQUENCE [LARGE SCALE GENOMIC DNA]</scope>
    <source>
        <strain evidence="3 4">DSM 14857</strain>
    </source>
</reference>
<dbReference type="eggNOG" id="COG0667">
    <property type="taxonomic scope" value="Bacteria"/>
</dbReference>
<keyword evidence="1" id="KW-0560">Oxidoreductase</keyword>
<keyword evidence="4" id="KW-1185">Reference proteome</keyword>
<dbReference type="PANTHER" id="PTHR43364:SF4">
    <property type="entry name" value="NAD(P)-LINKED OXIDOREDUCTASE SUPERFAMILY PROTEIN"/>
    <property type="match status" value="1"/>
</dbReference>
<feature type="domain" description="NADP-dependent oxidoreductase" evidence="2">
    <location>
        <begin position="12"/>
        <end position="302"/>
    </location>
</feature>
<sequence>MTEMQNDLKMPKIALGTWAWGEADGAGQVFGNSFNVDDLKPVFEKATELGLNLWDTAAAYTNGQSEKILGQFVKDSDRSKLLLSTKFTPQMADDTDKAIENMFNGSIKRLQTDYVDSYWIHNSADVEKWTKEIISLTKTDKVKYIGVSNHNLAQIKRANEILHSAGLKISAVQNHFSLLDRTSETSGILEYCRDNDITFFSYMVLEQGALSGKYDASHPFPEGSERAKVYNGKLAQLGSLIDGMKVIATEHKVDVAQIATAWAVAKGTVPIIGATKVKHIEDAAKAAEVKLNITEVNQLDKLGDETAVETTREWEQSLK</sequence>
<dbReference type="PANTHER" id="PTHR43364">
    <property type="entry name" value="NADH-SPECIFIC METHYLGLYOXAL REDUCTASE-RELATED"/>
    <property type="match status" value="1"/>
</dbReference>
<protein>
    <submittedName>
        <fullName evidence="3">Aldo keto reductase</fullName>
    </submittedName>
</protein>
<dbReference type="PATRIC" id="fig|1423815.3.peg.448"/>
<dbReference type="InterPro" id="IPR020471">
    <property type="entry name" value="AKR"/>
</dbReference>
<dbReference type="CDD" id="cd19103">
    <property type="entry name" value="AKR_unchar"/>
    <property type="match status" value="1"/>
</dbReference>
<dbReference type="PRINTS" id="PR00069">
    <property type="entry name" value="ALDKETRDTASE"/>
</dbReference>
<evidence type="ECO:0000313" key="4">
    <source>
        <dbReference type="Proteomes" id="UP000051647"/>
    </source>
</evidence>
<dbReference type="EMBL" id="AZFA01000012">
    <property type="protein sequence ID" value="KRL66703.1"/>
    <property type="molecule type" value="Genomic_DNA"/>
</dbReference>
<evidence type="ECO:0000313" key="3">
    <source>
        <dbReference type="EMBL" id="KRL66703.1"/>
    </source>
</evidence>
<organism evidence="3 4">
    <name type="scientific">Companilactobacillus versmoldensis DSM 14857 = KCTC 3814</name>
    <dbReference type="NCBI Taxonomy" id="1423815"/>
    <lineage>
        <taxon>Bacteria</taxon>
        <taxon>Bacillati</taxon>
        <taxon>Bacillota</taxon>
        <taxon>Bacilli</taxon>
        <taxon>Lactobacillales</taxon>
        <taxon>Lactobacillaceae</taxon>
        <taxon>Companilactobacillus</taxon>
    </lineage>
</organism>
<dbReference type="GO" id="GO:0005829">
    <property type="term" value="C:cytosol"/>
    <property type="evidence" value="ECO:0007669"/>
    <property type="project" value="TreeGrafter"/>
</dbReference>
<dbReference type="RefSeq" id="WP_010624335.1">
    <property type="nucleotide sequence ID" value="NZ_AZFA01000012.1"/>
</dbReference>